<comment type="caution">
    <text evidence="2">The sequence shown here is derived from an EMBL/GenBank/DDBJ whole genome shotgun (WGS) entry which is preliminary data.</text>
</comment>
<dbReference type="SUPFAM" id="SSF81301">
    <property type="entry name" value="Nucleotidyltransferase"/>
    <property type="match status" value="1"/>
</dbReference>
<gene>
    <name evidence="2" type="ORF">EDM22_08320</name>
</gene>
<dbReference type="Proteomes" id="UP000275048">
    <property type="component" value="Unassembled WGS sequence"/>
</dbReference>
<dbReference type="OrthoDB" id="3826063at2"/>
<dbReference type="PANTHER" id="PTHR33933:SF1">
    <property type="entry name" value="PROTEIN ADENYLYLTRANSFERASE MNTA-RELATED"/>
    <property type="match status" value="1"/>
</dbReference>
<evidence type="ECO:0000313" key="2">
    <source>
        <dbReference type="EMBL" id="RNB50091.1"/>
    </source>
</evidence>
<dbReference type="Gene3D" id="3.30.460.10">
    <property type="entry name" value="Beta Polymerase, domain 2"/>
    <property type="match status" value="1"/>
</dbReference>
<protein>
    <submittedName>
        <fullName evidence="2">Nucleotidyltransferase domain-containing protein</fullName>
    </submittedName>
</protein>
<dbReference type="RefSeq" id="WP_122936599.1">
    <property type="nucleotide sequence ID" value="NZ_JBHSNT010000060.1"/>
</dbReference>
<proteinExistence type="predicted"/>
<dbReference type="Pfam" id="PF01909">
    <property type="entry name" value="NTP_transf_2"/>
    <property type="match status" value="1"/>
</dbReference>
<dbReference type="InterPro" id="IPR043519">
    <property type="entry name" value="NT_sf"/>
</dbReference>
<evidence type="ECO:0000313" key="3">
    <source>
        <dbReference type="Proteomes" id="UP000275048"/>
    </source>
</evidence>
<dbReference type="InterPro" id="IPR052548">
    <property type="entry name" value="Type_VII_TA_antitoxin"/>
</dbReference>
<dbReference type="GO" id="GO:0016779">
    <property type="term" value="F:nucleotidyltransferase activity"/>
    <property type="evidence" value="ECO:0007669"/>
    <property type="project" value="InterPro"/>
</dbReference>
<keyword evidence="3" id="KW-1185">Reference proteome</keyword>
<dbReference type="AlphaFoldDB" id="A0A3M8AG19"/>
<name>A0A3M8AG19_9MICO</name>
<feature type="domain" description="Polymerase nucleotidyl transferase" evidence="1">
    <location>
        <begin position="100"/>
        <end position="141"/>
    </location>
</feature>
<accession>A0A3M8AG19</accession>
<dbReference type="EMBL" id="RHHB01000011">
    <property type="protein sequence ID" value="RNB50091.1"/>
    <property type="molecule type" value="Genomic_DNA"/>
</dbReference>
<evidence type="ECO:0000259" key="1">
    <source>
        <dbReference type="Pfam" id="PF01909"/>
    </source>
</evidence>
<dbReference type="PANTHER" id="PTHR33933">
    <property type="entry name" value="NUCLEOTIDYLTRANSFERASE"/>
    <property type="match status" value="1"/>
</dbReference>
<sequence length="223" mass="24005">MDLSHPEYVVLGENRARILHRLAVLAEPASGRRIHELSGVRALRSTQRILDELVALGLVDMQKVGPSNAYTLNRGHVLWGPIEEILATRAVVQSAVEEAVREVTAGVVVSAAIYGSMARGEAGPESDVDVLVVWEEATAVDQRDAVLEALDERVRRLTGNRVQVLAVTGAELARLVEHEDPLVASIRRDGQIVTGVEIRTLLAANTTVPGRPERAADGHGEGT</sequence>
<keyword evidence="2" id="KW-0808">Transferase</keyword>
<organism evidence="2 3">
    <name type="scientific">Agromyces tardus</name>
    <dbReference type="NCBI Taxonomy" id="2583849"/>
    <lineage>
        <taxon>Bacteria</taxon>
        <taxon>Bacillati</taxon>
        <taxon>Actinomycetota</taxon>
        <taxon>Actinomycetes</taxon>
        <taxon>Micrococcales</taxon>
        <taxon>Microbacteriaceae</taxon>
        <taxon>Agromyces</taxon>
    </lineage>
</organism>
<dbReference type="CDD" id="cd05403">
    <property type="entry name" value="NT_KNTase_like"/>
    <property type="match status" value="1"/>
</dbReference>
<dbReference type="InterPro" id="IPR002934">
    <property type="entry name" value="Polymerase_NTP_transf_dom"/>
</dbReference>
<reference evidence="2 3" key="1">
    <citation type="submission" date="2018-10" db="EMBL/GenBank/DDBJ databases">
        <title>Isolation, diversity and antibacterial activity of antinobacteria from the wheat rhizosphere soil.</title>
        <authorList>
            <person name="Sun T."/>
        </authorList>
    </citation>
    <scope>NUCLEOTIDE SEQUENCE [LARGE SCALE GENOMIC DNA]</scope>
    <source>
        <strain evidence="2 3">SJ-23</strain>
    </source>
</reference>